<dbReference type="PANTHER" id="PTHR46438">
    <property type="entry name" value="ALPHA/BETA-HYDROLASES SUPERFAMILY PROTEIN"/>
    <property type="match status" value="1"/>
</dbReference>
<gene>
    <name evidence="2" type="ORF">ACFSBW_04105</name>
</gene>
<proteinExistence type="predicted"/>
<accession>A0ABD6D6G8</accession>
<reference evidence="2 3" key="1">
    <citation type="journal article" date="2019" name="Int. J. Syst. Evol. Microbiol.">
        <title>The Global Catalogue of Microorganisms (GCM) 10K type strain sequencing project: providing services to taxonomists for standard genome sequencing and annotation.</title>
        <authorList>
            <consortium name="The Broad Institute Genomics Platform"/>
            <consortium name="The Broad Institute Genome Sequencing Center for Infectious Disease"/>
            <person name="Wu L."/>
            <person name="Ma J."/>
        </authorList>
    </citation>
    <scope>NUCLEOTIDE SEQUENCE [LARGE SCALE GENOMIC DNA]</scope>
    <source>
        <strain evidence="2 3">CGMCC 1.10593</strain>
    </source>
</reference>
<dbReference type="InterPro" id="IPR000073">
    <property type="entry name" value="AB_hydrolase_1"/>
</dbReference>
<dbReference type="Proteomes" id="UP001597052">
    <property type="component" value="Unassembled WGS sequence"/>
</dbReference>
<dbReference type="EMBL" id="JBHUDM010000001">
    <property type="protein sequence ID" value="MFD1641060.1"/>
    <property type="molecule type" value="Genomic_DNA"/>
</dbReference>
<name>A0ABD6D6G8_9EURY</name>
<dbReference type="RefSeq" id="WP_256394748.1">
    <property type="nucleotide sequence ID" value="NZ_JANHDJ010000001.1"/>
</dbReference>
<comment type="caution">
    <text evidence="2">The sequence shown here is derived from an EMBL/GenBank/DDBJ whole genome shotgun (WGS) entry which is preliminary data.</text>
</comment>
<evidence type="ECO:0000259" key="1">
    <source>
        <dbReference type="Pfam" id="PF12697"/>
    </source>
</evidence>
<dbReference type="SUPFAM" id="SSF53474">
    <property type="entry name" value="alpha/beta-Hydrolases"/>
    <property type="match status" value="1"/>
</dbReference>
<evidence type="ECO:0000313" key="3">
    <source>
        <dbReference type="Proteomes" id="UP001597052"/>
    </source>
</evidence>
<evidence type="ECO:0000313" key="2">
    <source>
        <dbReference type="EMBL" id="MFD1641060.1"/>
    </source>
</evidence>
<feature type="domain" description="AB hydrolase-1" evidence="1">
    <location>
        <begin position="62"/>
        <end position="302"/>
    </location>
</feature>
<dbReference type="Pfam" id="PF12697">
    <property type="entry name" value="Abhydrolase_6"/>
    <property type="match status" value="1"/>
</dbReference>
<dbReference type="AlphaFoldDB" id="A0ABD6D6G8"/>
<dbReference type="GO" id="GO:0016787">
    <property type="term" value="F:hydrolase activity"/>
    <property type="evidence" value="ECO:0007669"/>
    <property type="project" value="UniProtKB-KW"/>
</dbReference>
<keyword evidence="2" id="KW-0378">Hydrolase</keyword>
<keyword evidence="3" id="KW-1185">Reference proteome</keyword>
<organism evidence="2 3">
    <name type="scientific">Halohasta litorea</name>
    <dbReference type="NCBI Taxonomy" id="869891"/>
    <lineage>
        <taxon>Archaea</taxon>
        <taxon>Methanobacteriati</taxon>
        <taxon>Methanobacteriota</taxon>
        <taxon>Stenosarchaea group</taxon>
        <taxon>Halobacteria</taxon>
        <taxon>Halobacteriales</taxon>
        <taxon>Haloferacaceae</taxon>
        <taxon>Halohasta</taxon>
    </lineage>
</organism>
<dbReference type="Gene3D" id="3.40.50.1820">
    <property type="entry name" value="alpha/beta hydrolase"/>
    <property type="match status" value="1"/>
</dbReference>
<sequence length="322" mass="35095">MSLRKLLGSALAGVGGIVALNRQLRSRAEDLPPALDGRQEPYRWRGMDIAYTAAGDPDDPTLVLLHGINAAGSSGEFREIFGALADDYHVVAPDLPGFGRSDRPPLNYSSTLYTEFVEDFLAEFDSPAVVASSLTAAYTLGALTKGPTDHDVSDLLLICPTAIAGPKPPKQWLRELIRAPVVGEALFNLIASKPSIRYFNADHGYYDPTKVTEDWQDYEWQTAHQPNARFAPASFISGYLNSDVDLAGAIRSLDVPTTIVWGRDADITPLSDGRELADEADATLVVFDRALLLPHVEFPAEFQDVVGDWIDADSEIPERTPN</sequence>
<protein>
    <submittedName>
        <fullName evidence="2">Alpha/beta fold hydrolase</fullName>
    </submittedName>
</protein>
<dbReference type="InterPro" id="IPR029058">
    <property type="entry name" value="AB_hydrolase_fold"/>
</dbReference>
<dbReference type="PRINTS" id="PR00111">
    <property type="entry name" value="ABHYDROLASE"/>
</dbReference>
<dbReference type="PANTHER" id="PTHR46438:SF2">
    <property type="entry name" value="ALPHA_BETA-HYDROLASES SUPERFAMILY PROTEIN"/>
    <property type="match status" value="1"/>
</dbReference>